<evidence type="ECO:0000313" key="3">
    <source>
        <dbReference type="Proteomes" id="UP001151760"/>
    </source>
</evidence>
<feature type="compositionally biased region" description="Basic residues" evidence="1">
    <location>
        <begin position="146"/>
        <end position="156"/>
    </location>
</feature>
<feature type="region of interest" description="Disordered" evidence="1">
    <location>
        <begin position="146"/>
        <end position="281"/>
    </location>
</feature>
<reference evidence="2" key="2">
    <citation type="submission" date="2022-01" db="EMBL/GenBank/DDBJ databases">
        <authorList>
            <person name="Yamashiro T."/>
            <person name="Shiraishi A."/>
            <person name="Satake H."/>
            <person name="Nakayama K."/>
        </authorList>
    </citation>
    <scope>NUCLEOTIDE SEQUENCE</scope>
</reference>
<feature type="compositionally biased region" description="Polar residues" evidence="1">
    <location>
        <begin position="176"/>
        <end position="196"/>
    </location>
</feature>
<evidence type="ECO:0000256" key="1">
    <source>
        <dbReference type="SAM" id="MobiDB-lite"/>
    </source>
</evidence>
<gene>
    <name evidence="2" type="ORF">Tco_1002407</name>
</gene>
<proteinExistence type="predicted"/>
<accession>A0ABQ5F6S8</accession>
<comment type="caution">
    <text evidence="2">The sequence shown here is derived from an EMBL/GenBank/DDBJ whole genome shotgun (WGS) entry which is preliminary data.</text>
</comment>
<dbReference type="Proteomes" id="UP001151760">
    <property type="component" value="Unassembled WGS sequence"/>
</dbReference>
<reference evidence="2" key="1">
    <citation type="journal article" date="2022" name="Int. J. Mol. Sci.">
        <title>Draft Genome of Tanacetum Coccineum: Genomic Comparison of Closely Related Tanacetum-Family Plants.</title>
        <authorList>
            <person name="Yamashiro T."/>
            <person name="Shiraishi A."/>
            <person name="Nakayama K."/>
            <person name="Satake H."/>
        </authorList>
    </citation>
    <scope>NUCLEOTIDE SEQUENCE</scope>
</reference>
<evidence type="ECO:0000313" key="2">
    <source>
        <dbReference type="EMBL" id="GJT58874.1"/>
    </source>
</evidence>
<feature type="compositionally biased region" description="Basic and acidic residues" evidence="1">
    <location>
        <begin position="256"/>
        <end position="269"/>
    </location>
</feature>
<protein>
    <submittedName>
        <fullName evidence="2">Uncharacterized protein</fullName>
    </submittedName>
</protein>
<sequence length="281" mass="30452">MNGKKPLTLDYKTFVQSTGLDCSPGTYVSHLSPEAVKAELAKIITNPSYLDKIPVLKNAFPVPWRILFTFVIQVLSGNYSSIEYVNSIQQMIAYYLITGTKDENFMSLPGILSNSNFSKDPSKVTEIELMALMIASQGPEALGALSKKRNKPKSKKHTPETQVTPPSVPTKDFEKTQSASLGQTAHPQDTEGNTQPAVKGFHSPLDKGTHKSQPLLEGTTIDPKDSGGNVQPTDKGLPFTVSDEGTVKTKPLLEGPHGDKDSKEFKPPADMEPSTTPVADP</sequence>
<keyword evidence="3" id="KW-1185">Reference proteome</keyword>
<name>A0ABQ5F6S8_9ASTR</name>
<organism evidence="2 3">
    <name type="scientific">Tanacetum coccineum</name>
    <dbReference type="NCBI Taxonomy" id="301880"/>
    <lineage>
        <taxon>Eukaryota</taxon>
        <taxon>Viridiplantae</taxon>
        <taxon>Streptophyta</taxon>
        <taxon>Embryophyta</taxon>
        <taxon>Tracheophyta</taxon>
        <taxon>Spermatophyta</taxon>
        <taxon>Magnoliopsida</taxon>
        <taxon>eudicotyledons</taxon>
        <taxon>Gunneridae</taxon>
        <taxon>Pentapetalae</taxon>
        <taxon>asterids</taxon>
        <taxon>campanulids</taxon>
        <taxon>Asterales</taxon>
        <taxon>Asteraceae</taxon>
        <taxon>Asteroideae</taxon>
        <taxon>Anthemideae</taxon>
        <taxon>Anthemidinae</taxon>
        <taxon>Tanacetum</taxon>
    </lineage>
</organism>
<dbReference type="EMBL" id="BQNB010017057">
    <property type="protein sequence ID" value="GJT58874.1"/>
    <property type="molecule type" value="Genomic_DNA"/>
</dbReference>